<sequence>MKTEFMEVISHIDADNQARDAYSSINGYFYQFELTLLHILEDASENDAFNETRIENPAEFKVELIEDYVKYYEDDEGFHIRAAQMKHHSTSAGPSKYTEAVLWLYYNYLKYKELDKEKVTFKAVVYHFDKSPTEGKDIFKILEDGMTQNATKEVKKQLPVYKKIINHGTDSEEIRTSFSKNSWFEKTDSLKDITQEVKEKLYQRYHDKKAYHTREYLYAVAVNKIIADGESKNPLSLKALDDLFENRVTINPKFYKYKIIEEIFYIIDENIGQLEYKPFPQRGKFSSEVRQAYEEIYEEIKSFIVITFQDSSLRRSFLYSLVPKKVREYATESEEELEVFLGCSQAISIFFAKLAKIIYFYRITTGDKKQVDDFFNIDSFIWIFNSPNEERGSGVIMGDISDNPTHALIELIPRFSKIQNKPSVWYLNDIGINADINNPYKHSITNVSEDLTPCNPSEEHFHIQCLKCLMQWDLDNLDYALNIFIDGCREKGE</sequence>
<dbReference type="EMBL" id="CP001283">
    <property type="protein sequence ID" value="ACK87999.1"/>
    <property type="molecule type" value="Genomic_DNA"/>
</dbReference>
<dbReference type="HOGENOM" id="CLU_543652_0_0_9"/>
<reference evidence="1 2" key="1">
    <citation type="submission" date="2008-10" db="EMBL/GenBank/DDBJ databases">
        <title>Genome sequence of Bacillus cereus AH820.</title>
        <authorList>
            <person name="Dodson R.J."/>
            <person name="Durkin A.S."/>
            <person name="Rosovitz M.J."/>
            <person name="Rasko D.A."/>
            <person name="Hoffmaster A."/>
            <person name="Ravel J."/>
            <person name="Sutton G."/>
        </authorList>
    </citation>
    <scope>NUCLEOTIDE SEQUENCE [LARGE SCALE GENOMIC DNA]</scope>
    <source>
        <strain evidence="1 2">AH820</strain>
    </source>
</reference>
<proteinExistence type="predicted"/>
<dbReference type="KEGG" id="bcu:BCAH820_4585"/>
<dbReference type="Proteomes" id="UP000001363">
    <property type="component" value="Chromosome"/>
</dbReference>
<gene>
    <name evidence="1" type="ordered locus">BCAH820_4585</name>
</gene>
<accession>B7JQX7</accession>
<evidence type="ECO:0000313" key="1">
    <source>
        <dbReference type="EMBL" id="ACK87999.1"/>
    </source>
</evidence>
<evidence type="ECO:0000313" key="2">
    <source>
        <dbReference type="Proteomes" id="UP000001363"/>
    </source>
</evidence>
<organism evidence="1 2">
    <name type="scientific">Bacillus cereus (strain AH820)</name>
    <dbReference type="NCBI Taxonomy" id="405535"/>
    <lineage>
        <taxon>Bacteria</taxon>
        <taxon>Bacillati</taxon>
        <taxon>Bacillota</taxon>
        <taxon>Bacilli</taxon>
        <taxon>Bacillales</taxon>
        <taxon>Bacillaceae</taxon>
        <taxon>Bacillus</taxon>
        <taxon>Bacillus cereus group</taxon>
    </lineage>
</organism>
<dbReference type="AlphaFoldDB" id="B7JQX7"/>
<name>B7JQX7_BACC0</name>
<dbReference type="RefSeq" id="WP_000845507.1">
    <property type="nucleotide sequence ID" value="NC_011773.1"/>
</dbReference>
<protein>
    <submittedName>
        <fullName evidence="1">Uncharacterized protein</fullName>
    </submittedName>
</protein>